<keyword evidence="3" id="KW-1185">Reference proteome</keyword>
<evidence type="ECO:0000313" key="2">
    <source>
        <dbReference type="EMBL" id="PTL59070.1"/>
    </source>
</evidence>
<dbReference type="OrthoDB" id="7849865at2"/>
<dbReference type="AlphaFoldDB" id="A0A2T4UIK8"/>
<dbReference type="Gene3D" id="3.20.80.10">
    <property type="entry name" value="Regulatory factor, effector binding domain"/>
    <property type="match status" value="1"/>
</dbReference>
<dbReference type="SMART" id="SM00871">
    <property type="entry name" value="AraC_E_bind"/>
    <property type="match status" value="1"/>
</dbReference>
<sequence>MTDFEIRTIAARPAVVSHHATDLAGFARVVDRGFPALYDRLGELRVGPAGPPFIRYLELGDPLRVQLGVPVAAVADDDGQGADVLPGGRAAIARHVGAYDGLEAAGRALHAWVLQRGETPAGSFWESYVTDPGEEPDPARRVTEIVIPLR</sequence>
<comment type="caution">
    <text evidence="2">The sequence shown here is derived from an EMBL/GenBank/DDBJ whole genome shotgun (WGS) entry which is preliminary data.</text>
</comment>
<dbReference type="InterPro" id="IPR011256">
    <property type="entry name" value="Reg_factor_effector_dom_sf"/>
</dbReference>
<gene>
    <name evidence="2" type="ORF">C7Y72_05125</name>
</gene>
<protein>
    <submittedName>
        <fullName evidence="2">AraC family transcriptional regulator</fullName>
    </submittedName>
</protein>
<proteinExistence type="predicted"/>
<feature type="domain" description="AraC effector-binding" evidence="1">
    <location>
        <begin position="2"/>
        <end position="150"/>
    </location>
</feature>
<dbReference type="RefSeq" id="WP_107567506.1">
    <property type="nucleotide sequence ID" value="NZ_PYYB01000001.1"/>
</dbReference>
<dbReference type="Pfam" id="PF06445">
    <property type="entry name" value="GyrI-like"/>
    <property type="match status" value="1"/>
</dbReference>
<accession>A0A2T4UIK8</accession>
<evidence type="ECO:0000259" key="1">
    <source>
        <dbReference type="SMART" id="SM00871"/>
    </source>
</evidence>
<dbReference type="Proteomes" id="UP000240739">
    <property type="component" value="Unassembled WGS sequence"/>
</dbReference>
<organism evidence="2 3">
    <name type="scientific">Paraconexibacter algicola</name>
    <dbReference type="NCBI Taxonomy" id="2133960"/>
    <lineage>
        <taxon>Bacteria</taxon>
        <taxon>Bacillati</taxon>
        <taxon>Actinomycetota</taxon>
        <taxon>Thermoleophilia</taxon>
        <taxon>Solirubrobacterales</taxon>
        <taxon>Paraconexibacteraceae</taxon>
        <taxon>Paraconexibacter</taxon>
    </lineage>
</organism>
<dbReference type="EMBL" id="PYYB01000001">
    <property type="protein sequence ID" value="PTL59070.1"/>
    <property type="molecule type" value="Genomic_DNA"/>
</dbReference>
<evidence type="ECO:0000313" key="3">
    <source>
        <dbReference type="Proteomes" id="UP000240739"/>
    </source>
</evidence>
<dbReference type="InterPro" id="IPR010499">
    <property type="entry name" value="AraC_E-bd"/>
</dbReference>
<dbReference type="SUPFAM" id="SSF55136">
    <property type="entry name" value="Probable bacterial effector-binding domain"/>
    <property type="match status" value="1"/>
</dbReference>
<dbReference type="InterPro" id="IPR029442">
    <property type="entry name" value="GyrI-like"/>
</dbReference>
<reference evidence="2 3" key="1">
    <citation type="submission" date="2018-03" db="EMBL/GenBank/DDBJ databases">
        <title>Aquarubrobacter algicola gen. nov., sp. nov., a novel actinobacterium isolated from shallow eutrophic lake during the end of cyanobacterial harmful algal blooms.</title>
        <authorList>
            <person name="Chun S.J."/>
        </authorList>
    </citation>
    <scope>NUCLEOTIDE SEQUENCE [LARGE SCALE GENOMIC DNA]</scope>
    <source>
        <strain evidence="2 3">Seoho-28</strain>
    </source>
</reference>
<name>A0A2T4UIK8_9ACTN</name>